<accession>A0A423ESM3</accession>
<dbReference type="SUPFAM" id="SSF52200">
    <property type="entry name" value="Toll/Interleukin receptor TIR domain"/>
    <property type="match status" value="1"/>
</dbReference>
<dbReference type="InterPro" id="IPR035897">
    <property type="entry name" value="Toll_tir_struct_dom_sf"/>
</dbReference>
<name>A0A423ESM3_9PSED</name>
<proteinExistence type="predicted"/>
<evidence type="ECO:0000313" key="2">
    <source>
        <dbReference type="EMBL" id="ROM34334.1"/>
    </source>
</evidence>
<reference evidence="2 3" key="1">
    <citation type="submission" date="2016-10" db="EMBL/GenBank/DDBJ databases">
        <title>Comparative genome analysis of multiple Pseudomonas spp. focuses on biocontrol and plant growth promoting traits.</title>
        <authorList>
            <person name="Tao X.-Y."/>
            <person name="Taylor C.G."/>
        </authorList>
    </citation>
    <scope>NUCLEOTIDE SEQUENCE [LARGE SCALE GENOMIC DNA]</scope>
    <source>
        <strain evidence="2 3">29G9</strain>
    </source>
</reference>
<dbReference type="Pfam" id="PF13676">
    <property type="entry name" value="TIR_2"/>
    <property type="match status" value="1"/>
</dbReference>
<dbReference type="RefSeq" id="WP_123718709.1">
    <property type="nucleotide sequence ID" value="NZ_MOAY01000081.1"/>
</dbReference>
<evidence type="ECO:0000313" key="3">
    <source>
        <dbReference type="Proteomes" id="UP000284656"/>
    </source>
</evidence>
<sequence>MTIRQSDLTNAAYGRTQRGFSAKRYGQPSAFLSHSHKDERLALGLQQMLVAQGWDIYIDWQDQQMPDQPDAETAMRIKRAIIGADWFLFLATENSTASRWCPWEIGYADGEKPLNRIAVVPTTDANGSFYGNEYLRLYSRIDTANSGGLALFDTKNQGIWVRSL</sequence>
<dbReference type="InterPro" id="IPR000157">
    <property type="entry name" value="TIR_dom"/>
</dbReference>
<dbReference type="Proteomes" id="UP000284656">
    <property type="component" value="Unassembled WGS sequence"/>
</dbReference>
<comment type="caution">
    <text evidence="2">The sequence shown here is derived from an EMBL/GenBank/DDBJ whole genome shotgun (WGS) entry which is preliminary data.</text>
</comment>
<feature type="domain" description="TIR" evidence="1">
    <location>
        <begin position="31"/>
        <end position="122"/>
    </location>
</feature>
<evidence type="ECO:0000259" key="1">
    <source>
        <dbReference type="Pfam" id="PF13676"/>
    </source>
</evidence>
<dbReference type="AlphaFoldDB" id="A0A423ESM3"/>
<protein>
    <recommendedName>
        <fullName evidence="1">TIR domain-containing protein</fullName>
    </recommendedName>
</protein>
<dbReference type="EMBL" id="MOAY01000081">
    <property type="protein sequence ID" value="ROM34334.1"/>
    <property type="molecule type" value="Genomic_DNA"/>
</dbReference>
<dbReference type="Gene3D" id="3.40.50.10140">
    <property type="entry name" value="Toll/interleukin-1 receptor homology (TIR) domain"/>
    <property type="match status" value="1"/>
</dbReference>
<gene>
    <name evidence="2" type="ORF">BK648_26815</name>
</gene>
<dbReference type="GO" id="GO:0007165">
    <property type="term" value="P:signal transduction"/>
    <property type="evidence" value="ECO:0007669"/>
    <property type="project" value="InterPro"/>
</dbReference>
<organism evidence="2 3">
    <name type="scientific">Pseudomonas poae</name>
    <dbReference type="NCBI Taxonomy" id="200451"/>
    <lineage>
        <taxon>Bacteria</taxon>
        <taxon>Pseudomonadati</taxon>
        <taxon>Pseudomonadota</taxon>
        <taxon>Gammaproteobacteria</taxon>
        <taxon>Pseudomonadales</taxon>
        <taxon>Pseudomonadaceae</taxon>
        <taxon>Pseudomonas</taxon>
    </lineage>
</organism>